<evidence type="ECO:0000313" key="1">
    <source>
        <dbReference type="EMBL" id="MBK1809153.1"/>
    </source>
</evidence>
<sequence>MNNRENLRQQIELFLRNENEKIMFISGTHQNEKHREVLRVINSFLDKGVKVLFRANAIDNINEFIDNNDVDIKTKKLYKSGNLNMYFDSINKASWETGARYNISILYPVDSICRKNDNTRREIINDLIRKTVHKIFLVTWTDNVDYTWLNEFTIDRKVVFDAEEEDMAYHNRVINIINKQF</sequence>
<organism evidence="1 2">
    <name type="scientific">Clostridium yunnanense</name>
    <dbReference type="NCBI Taxonomy" id="2800325"/>
    <lineage>
        <taxon>Bacteria</taxon>
        <taxon>Bacillati</taxon>
        <taxon>Bacillota</taxon>
        <taxon>Clostridia</taxon>
        <taxon>Eubacteriales</taxon>
        <taxon>Clostridiaceae</taxon>
        <taxon>Clostridium</taxon>
    </lineage>
</organism>
<keyword evidence="2" id="KW-1185">Reference proteome</keyword>
<name>A0ABS1EIG4_9CLOT</name>
<comment type="caution">
    <text evidence="1">The sequence shown here is derived from an EMBL/GenBank/DDBJ whole genome shotgun (WGS) entry which is preliminary data.</text>
</comment>
<dbReference type="RefSeq" id="WP_200265701.1">
    <property type="nucleotide sequence ID" value="NZ_JAENHN010000002.1"/>
</dbReference>
<evidence type="ECO:0000313" key="2">
    <source>
        <dbReference type="Proteomes" id="UP000596739"/>
    </source>
</evidence>
<gene>
    <name evidence="1" type="ORF">JHL18_00630</name>
</gene>
<dbReference type="EMBL" id="JAENHN010000002">
    <property type="protein sequence ID" value="MBK1809153.1"/>
    <property type="molecule type" value="Genomic_DNA"/>
</dbReference>
<accession>A0ABS1EIG4</accession>
<reference evidence="2" key="1">
    <citation type="submission" date="2021-01" db="EMBL/GenBank/DDBJ databases">
        <title>Genome public.</title>
        <authorList>
            <person name="Liu C."/>
            <person name="Sun Q."/>
        </authorList>
    </citation>
    <scope>NUCLEOTIDE SEQUENCE [LARGE SCALE GENOMIC DNA]</scope>
    <source>
        <strain evidence="2">YIM B02505</strain>
    </source>
</reference>
<proteinExistence type="predicted"/>
<dbReference type="Proteomes" id="UP000596739">
    <property type="component" value="Unassembled WGS sequence"/>
</dbReference>
<protein>
    <submittedName>
        <fullName evidence="1">Uncharacterized protein</fullName>
    </submittedName>
</protein>